<name>A0A9R1D6J6_9EURY</name>
<reference evidence="2" key="1">
    <citation type="journal article" date="2023" name="Front. Microbiol.">
        <title>Genomic-based phylogenetic and metabolic analyses of the genus Natronomonas, and description of Natronomonas aquatica sp. nov.</title>
        <authorList>
            <person name="Garcia-Roldan A."/>
            <person name="Duran-Viseras A."/>
            <person name="de la Haba R.R."/>
            <person name="Corral P."/>
            <person name="Sanchez-Porro C."/>
            <person name="Ventosa A."/>
        </authorList>
    </citation>
    <scope>NUCLEOTIDE SEQUENCE</scope>
    <source>
        <strain evidence="2">F2-12</strain>
    </source>
</reference>
<comment type="caution">
    <text evidence="2">The sequence shown here is derived from an EMBL/GenBank/DDBJ whole genome shotgun (WGS) entry which is preliminary data.</text>
</comment>
<dbReference type="RefSeq" id="WP_256029181.1">
    <property type="nucleotide sequence ID" value="NZ_JAHLKM010000006.1"/>
</dbReference>
<evidence type="ECO:0000313" key="3">
    <source>
        <dbReference type="Proteomes" id="UP001139494"/>
    </source>
</evidence>
<dbReference type="AlphaFoldDB" id="A0A9R1D6J6"/>
<sequence length="48" mass="5088">MATETMSRCLACGFEAPAGADAWSSVQHPPLGEMTQCPECGSTETRQL</sequence>
<gene>
    <name evidence="2" type="ORF">KM295_06625</name>
</gene>
<feature type="region of interest" description="Disordered" evidence="1">
    <location>
        <begin position="25"/>
        <end position="48"/>
    </location>
</feature>
<proteinExistence type="predicted"/>
<protein>
    <submittedName>
        <fullName evidence="2">Anaerobic ribonucleoside-triphosphate reductase</fullName>
    </submittedName>
</protein>
<dbReference type="Proteomes" id="UP001139494">
    <property type="component" value="Unassembled WGS sequence"/>
</dbReference>
<accession>A0A9R1D6J6</accession>
<evidence type="ECO:0000256" key="1">
    <source>
        <dbReference type="SAM" id="MobiDB-lite"/>
    </source>
</evidence>
<evidence type="ECO:0000313" key="2">
    <source>
        <dbReference type="EMBL" id="MCQ4333157.1"/>
    </source>
</evidence>
<organism evidence="2 3">
    <name type="scientific">Natronomonas aquatica</name>
    <dbReference type="NCBI Taxonomy" id="2841590"/>
    <lineage>
        <taxon>Archaea</taxon>
        <taxon>Methanobacteriati</taxon>
        <taxon>Methanobacteriota</taxon>
        <taxon>Stenosarchaea group</taxon>
        <taxon>Halobacteria</taxon>
        <taxon>Halobacteriales</taxon>
        <taxon>Natronomonadaceae</taxon>
        <taxon>Natronomonas</taxon>
    </lineage>
</organism>
<dbReference type="EMBL" id="JAHLKM010000006">
    <property type="protein sequence ID" value="MCQ4333157.1"/>
    <property type="molecule type" value="Genomic_DNA"/>
</dbReference>
<keyword evidence="3" id="KW-1185">Reference proteome</keyword>